<feature type="signal peptide" evidence="7">
    <location>
        <begin position="1"/>
        <end position="36"/>
    </location>
</feature>
<dbReference type="InterPro" id="IPR031811">
    <property type="entry name" value="ALGX/ALGJ_SGNH-like"/>
</dbReference>
<feature type="chain" id="PRO_5028827882" evidence="7">
    <location>
        <begin position="37"/>
        <end position="336"/>
    </location>
</feature>
<protein>
    <submittedName>
        <fullName evidence="9">Twin-arginine translocation pathway signal</fullName>
    </submittedName>
</protein>
<evidence type="ECO:0000256" key="5">
    <source>
        <dbReference type="ARBA" id="ARBA00022764"/>
    </source>
</evidence>
<evidence type="ECO:0000256" key="6">
    <source>
        <dbReference type="ARBA" id="ARBA00022841"/>
    </source>
</evidence>
<sequence length="336" mass="36768">MTTTGLQHPTPPRRAFARARGLAAAALFVLAGCAAAQDKSAMVIKGQDGWLFGGWGSLTQVNEAGIDRSVQLVAQARDLLAARNIRLEVLLLPDKVHFYADKLPAGRSMSPAVQQRYALILGKLQKAGVSTFDDLAVLKAVEDSGRNVFYRTDQHWTQDAADATAQATADLIGKSVPQLEGQPGSGTPLGALTKERRYGDLAELFLTPDEKKQIGREVYTVRRQAESQGLIDDAPAPVHVTGHSMVQPYFGFPQKLSNLLDRPVSLNWKPGNIGPWVMLLEYLESPAFRQKPPQVLVWQMFEPNFEQGPDAAGLWDNASVMPSDTWTQRVRSALAK</sequence>
<evidence type="ECO:0000256" key="3">
    <source>
        <dbReference type="ARBA" id="ARBA00022679"/>
    </source>
</evidence>
<evidence type="ECO:0000256" key="1">
    <source>
        <dbReference type="ARBA" id="ARBA00004418"/>
    </source>
</evidence>
<comment type="subcellular location">
    <subcellularLocation>
        <location evidence="1">Periplasm</location>
    </subcellularLocation>
</comment>
<evidence type="ECO:0000256" key="2">
    <source>
        <dbReference type="ARBA" id="ARBA00005182"/>
    </source>
</evidence>
<dbReference type="CDD" id="cd14443">
    <property type="entry name" value="AlgX_N_like_2"/>
    <property type="match status" value="1"/>
</dbReference>
<evidence type="ECO:0000256" key="4">
    <source>
        <dbReference type="ARBA" id="ARBA00022729"/>
    </source>
</evidence>
<comment type="pathway">
    <text evidence="2">Glycan biosynthesis; alginate biosynthesis.</text>
</comment>
<keyword evidence="10" id="KW-1185">Reference proteome</keyword>
<keyword evidence="4 7" id="KW-0732">Signal</keyword>
<dbReference type="Pfam" id="PF16822">
    <property type="entry name" value="ALGX"/>
    <property type="match status" value="1"/>
</dbReference>
<keyword evidence="5" id="KW-0574">Periplasm</keyword>
<keyword evidence="6" id="KW-0016">Alginate biosynthesis</keyword>
<dbReference type="Proteomes" id="UP000515811">
    <property type="component" value="Chromosome"/>
</dbReference>
<proteinExistence type="predicted"/>
<evidence type="ECO:0000256" key="7">
    <source>
        <dbReference type="SAM" id="SignalP"/>
    </source>
</evidence>
<feature type="domain" description="AlgX/AlgJ SGNH hydrolase-like" evidence="8">
    <location>
        <begin position="43"/>
        <end position="302"/>
    </location>
</feature>
<accession>A0A7G9RPR8</accession>
<organism evidence="9 10">
    <name type="scientific">Diaphorobacter ruginosibacter</name>
    <dbReference type="NCBI Taxonomy" id="1715720"/>
    <lineage>
        <taxon>Bacteria</taxon>
        <taxon>Pseudomonadati</taxon>
        <taxon>Pseudomonadota</taxon>
        <taxon>Betaproteobacteria</taxon>
        <taxon>Burkholderiales</taxon>
        <taxon>Comamonadaceae</taxon>
        <taxon>Diaphorobacter</taxon>
    </lineage>
</organism>
<gene>
    <name evidence="9" type="ORF">H9K76_01465</name>
</gene>
<dbReference type="GO" id="GO:0042597">
    <property type="term" value="C:periplasmic space"/>
    <property type="evidence" value="ECO:0007669"/>
    <property type="project" value="UniProtKB-SubCell"/>
</dbReference>
<dbReference type="KEGG" id="drg:H9K76_01465"/>
<evidence type="ECO:0000259" key="8">
    <source>
        <dbReference type="Pfam" id="PF16822"/>
    </source>
</evidence>
<keyword evidence="3" id="KW-0808">Transferase</keyword>
<reference evidence="9 10" key="1">
    <citation type="submission" date="2020-08" db="EMBL/GenBank/DDBJ databases">
        <title>Genome sequence of Diaphorobacter ruginosibacter DSM 27467T.</title>
        <authorList>
            <person name="Hyun D.-W."/>
            <person name="Bae J.-W."/>
        </authorList>
    </citation>
    <scope>NUCLEOTIDE SEQUENCE [LARGE SCALE GENOMIC DNA]</scope>
    <source>
        <strain evidence="9 10">DSM 27467</strain>
    </source>
</reference>
<dbReference type="EMBL" id="CP060714">
    <property type="protein sequence ID" value="QNN57593.1"/>
    <property type="molecule type" value="Genomic_DNA"/>
</dbReference>
<name>A0A7G9RPR8_9BURK</name>
<dbReference type="UniPathway" id="UPA00286"/>
<dbReference type="GO" id="GO:0042121">
    <property type="term" value="P:alginic acid biosynthetic process"/>
    <property type="evidence" value="ECO:0007669"/>
    <property type="project" value="UniProtKB-UniPathway"/>
</dbReference>
<evidence type="ECO:0000313" key="9">
    <source>
        <dbReference type="EMBL" id="QNN57593.1"/>
    </source>
</evidence>
<dbReference type="RefSeq" id="WP_187597841.1">
    <property type="nucleotide sequence ID" value="NZ_CP060714.1"/>
</dbReference>
<dbReference type="AlphaFoldDB" id="A0A7G9RPR8"/>
<dbReference type="GO" id="GO:0016740">
    <property type="term" value="F:transferase activity"/>
    <property type="evidence" value="ECO:0007669"/>
    <property type="project" value="UniProtKB-KW"/>
</dbReference>
<evidence type="ECO:0000313" key="10">
    <source>
        <dbReference type="Proteomes" id="UP000515811"/>
    </source>
</evidence>